<reference evidence="1" key="1">
    <citation type="journal article" date="2014" name="Int. J. Syst. Evol. Microbiol.">
        <title>Complete genome of a new Firmicutes species belonging to the dominant human colonic microbiota ('Ruminococcus bicirculans') reveals two chromosomes and a selective capacity to utilize plant glucans.</title>
        <authorList>
            <consortium name="NISC Comparative Sequencing Program"/>
            <person name="Wegmann U."/>
            <person name="Louis P."/>
            <person name="Goesmann A."/>
            <person name="Henrissat B."/>
            <person name="Duncan S.H."/>
            <person name="Flint H.J."/>
        </authorList>
    </citation>
    <scope>NUCLEOTIDE SEQUENCE</scope>
    <source>
        <strain evidence="1">NBRC 103855</strain>
    </source>
</reference>
<keyword evidence="2" id="KW-1185">Reference proteome</keyword>
<dbReference type="EMBL" id="BSNG01000001">
    <property type="protein sequence ID" value="GLQ10094.1"/>
    <property type="molecule type" value="Genomic_DNA"/>
</dbReference>
<name>A0ABQ5UE16_9HYPH</name>
<comment type="caution">
    <text evidence="1">The sequence shown here is derived from an EMBL/GenBank/DDBJ whole genome shotgun (WGS) entry which is preliminary data.</text>
</comment>
<sequence>MLRVKHHRQIVTKNSGTRQEFDLAATASADNMEVIHLVAEAIESVRPCREDLKHNGDYTKENVPGYFKLHLTSGEELNVNAETAKAIVANLGVSL</sequence>
<protein>
    <submittedName>
        <fullName evidence="1">Uncharacterized protein</fullName>
    </submittedName>
</protein>
<evidence type="ECO:0000313" key="1">
    <source>
        <dbReference type="EMBL" id="GLQ10094.1"/>
    </source>
</evidence>
<reference evidence="1" key="2">
    <citation type="submission" date="2023-01" db="EMBL/GenBank/DDBJ databases">
        <title>Draft genome sequence of Devosia yakushimensis strain NBRC 103855.</title>
        <authorList>
            <person name="Sun Q."/>
            <person name="Mori K."/>
        </authorList>
    </citation>
    <scope>NUCLEOTIDE SEQUENCE</scope>
    <source>
        <strain evidence="1">NBRC 103855</strain>
    </source>
</reference>
<organism evidence="1 2">
    <name type="scientific">Devosia yakushimensis</name>
    <dbReference type="NCBI Taxonomy" id="470028"/>
    <lineage>
        <taxon>Bacteria</taxon>
        <taxon>Pseudomonadati</taxon>
        <taxon>Pseudomonadota</taxon>
        <taxon>Alphaproteobacteria</taxon>
        <taxon>Hyphomicrobiales</taxon>
        <taxon>Devosiaceae</taxon>
        <taxon>Devosia</taxon>
    </lineage>
</organism>
<evidence type="ECO:0000313" key="2">
    <source>
        <dbReference type="Proteomes" id="UP001161406"/>
    </source>
</evidence>
<accession>A0ABQ5UE16</accession>
<proteinExistence type="predicted"/>
<dbReference type="Proteomes" id="UP001161406">
    <property type="component" value="Unassembled WGS sequence"/>
</dbReference>
<dbReference type="RefSeq" id="WP_284390421.1">
    <property type="nucleotide sequence ID" value="NZ_BSNG01000001.1"/>
</dbReference>
<gene>
    <name evidence="1" type="ORF">GCM10007913_20260</name>
</gene>